<evidence type="ECO:0000313" key="3">
    <source>
        <dbReference type="Proteomes" id="UP001272242"/>
    </source>
</evidence>
<sequence length="142" mass="14592">MHQTLLSRSAAVLALLTCLLLVGCGSSGPKKYRVTGTVKYKGEPLKTGTITFRSIDGQHNGAGTIAGGSYDIPEVSGLPAGKYQVTISSPDPKAPQAAAAGGMPGDSSAIPKDLLPAKYNTSTELSAEIKSDGSNEIPFDLK</sequence>
<evidence type="ECO:0000256" key="1">
    <source>
        <dbReference type="SAM" id="MobiDB-lite"/>
    </source>
</evidence>
<dbReference type="Proteomes" id="UP001272242">
    <property type="component" value="Unassembled WGS sequence"/>
</dbReference>
<reference evidence="3" key="1">
    <citation type="journal article" date="2023" name="Mar. Drugs">
        <title>Gemmata algarum, a Novel Planctomycete Isolated from an Algal Mat, Displays Antimicrobial Activity.</title>
        <authorList>
            <person name="Kumar G."/>
            <person name="Kallscheuer N."/>
            <person name="Kashif M."/>
            <person name="Ahamad S."/>
            <person name="Jagadeeshwari U."/>
            <person name="Pannikurungottu S."/>
            <person name="Haufschild T."/>
            <person name="Kabuu M."/>
            <person name="Sasikala C."/>
            <person name="Jogler C."/>
            <person name="Ramana C."/>
        </authorList>
    </citation>
    <scope>NUCLEOTIDE SEQUENCE [LARGE SCALE GENOMIC DNA]</scope>
    <source>
        <strain evidence="3">JC673</strain>
    </source>
</reference>
<comment type="caution">
    <text evidence="2">The sequence shown here is derived from an EMBL/GenBank/DDBJ whole genome shotgun (WGS) entry which is preliminary data.</text>
</comment>
<dbReference type="EMBL" id="JAXBLV010000005">
    <property type="protein sequence ID" value="MDY3557909.1"/>
    <property type="molecule type" value="Genomic_DNA"/>
</dbReference>
<feature type="region of interest" description="Disordered" evidence="1">
    <location>
        <begin position="83"/>
        <end position="114"/>
    </location>
</feature>
<protein>
    <submittedName>
        <fullName evidence="2">Carboxypeptidase-like regulatory domain-containing protein</fullName>
    </submittedName>
</protein>
<gene>
    <name evidence="2" type="ORF">R5W23_005876</name>
</gene>
<dbReference type="RefSeq" id="WP_320684907.1">
    <property type="nucleotide sequence ID" value="NZ_JAXBLV010000005.1"/>
</dbReference>
<evidence type="ECO:0000313" key="2">
    <source>
        <dbReference type="EMBL" id="MDY3557909.1"/>
    </source>
</evidence>
<proteinExistence type="predicted"/>
<organism evidence="2 3">
    <name type="scientific">Gemmata algarum</name>
    <dbReference type="NCBI Taxonomy" id="2975278"/>
    <lineage>
        <taxon>Bacteria</taxon>
        <taxon>Pseudomonadati</taxon>
        <taxon>Planctomycetota</taxon>
        <taxon>Planctomycetia</taxon>
        <taxon>Gemmatales</taxon>
        <taxon>Gemmataceae</taxon>
        <taxon>Gemmata</taxon>
    </lineage>
</organism>
<accession>A0ABU5EWB7</accession>
<keyword evidence="3" id="KW-1185">Reference proteome</keyword>
<name>A0ABU5EWB7_9BACT</name>